<comment type="caution">
    <text evidence="2">The sequence shown here is derived from an EMBL/GenBank/DDBJ whole genome shotgun (WGS) entry which is preliminary data.</text>
</comment>
<dbReference type="EMBL" id="JAUFSA010000001">
    <property type="protein sequence ID" value="MDP7733157.1"/>
    <property type="molecule type" value="Genomic_DNA"/>
</dbReference>
<dbReference type="SUPFAM" id="SSF51735">
    <property type="entry name" value="NAD(P)-binding Rossmann-fold domains"/>
    <property type="match status" value="1"/>
</dbReference>
<dbReference type="Proteomes" id="UP001229081">
    <property type="component" value="Unassembled WGS sequence"/>
</dbReference>
<proteinExistence type="predicted"/>
<dbReference type="InterPro" id="IPR036291">
    <property type="entry name" value="NAD(P)-bd_dom_sf"/>
</dbReference>
<dbReference type="RefSeq" id="WP_133435670.1">
    <property type="nucleotide sequence ID" value="NZ_JAUFSA010000001.1"/>
</dbReference>
<organism evidence="2 3">
    <name type="scientific">Mycobacterium paragordonae</name>
    <dbReference type="NCBI Taxonomy" id="1389713"/>
    <lineage>
        <taxon>Bacteria</taxon>
        <taxon>Bacillati</taxon>
        <taxon>Actinomycetota</taxon>
        <taxon>Actinomycetes</taxon>
        <taxon>Mycobacteriales</taxon>
        <taxon>Mycobacteriaceae</taxon>
        <taxon>Mycobacterium</taxon>
    </lineage>
</organism>
<evidence type="ECO:0000313" key="2">
    <source>
        <dbReference type="EMBL" id="MDP7733157.1"/>
    </source>
</evidence>
<dbReference type="GO" id="GO:0005737">
    <property type="term" value="C:cytoplasm"/>
    <property type="evidence" value="ECO:0007669"/>
    <property type="project" value="TreeGrafter"/>
</dbReference>
<dbReference type="AlphaFoldDB" id="A0A4R5WWH5"/>
<dbReference type="Pfam" id="PF07993">
    <property type="entry name" value="NAD_binding_4"/>
    <property type="match status" value="1"/>
</dbReference>
<dbReference type="Gene3D" id="3.40.50.720">
    <property type="entry name" value="NAD(P)-binding Rossmann-like Domain"/>
    <property type="match status" value="1"/>
</dbReference>
<dbReference type="GO" id="GO:0004029">
    <property type="term" value="F:aldehyde dehydrogenase (NAD+) activity"/>
    <property type="evidence" value="ECO:0007669"/>
    <property type="project" value="TreeGrafter"/>
</dbReference>
<protein>
    <submittedName>
        <fullName evidence="2">SDR family oxidoreductase</fullName>
    </submittedName>
</protein>
<dbReference type="PANTHER" id="PTHR48079:SF6">
    <property type="entry name" value="NAD(P)-BINDING DOMAIN-CONTAINING PROTEIN-RELATED"/>
    <property type="match status" value="1"/>
</dbReference>
<dbReference type="PANTHER" id="PTHR48079">
    <property type="entry name" value="PROTEIN YEEZ"/>
    <property type="match status" value="1"/>
</dbReference>
<evidence type="ECO:0000313" key="3">
    <source>
        <dbReference type="Proteomes" id="UP001229081"/>
    </source>
</evidence>
<reference evidence="2" key="1">
    <citation type="submission" date="2023-06" db="EMBL/GenBank/DDBJ databases">
        <title>Identification of two novel mycobacterium reveal diversities and complexities of Mycobacterium gordonae clade.</title>
        <authorList>
            <person name="Matsumoto Y."/>
            <person name="Nakamura S."/>
            <person name="Motooka D."/>
            <person name="Fukushima K."/>
        </authorList>
    </citation>
    <scope>NUCLEOTIDE SEQUENCE</scope>
    <source>
        <strain evidence="2">TY812</strain>
    </source>
</reference>
<dbReference type="InterPro" id="IPR051783">
    <property type="entry name" value="NAD(P)-dependent_oxidoreduct"/>
</dbReference>
<feature type="domain" description="Thioester reductase (TE)" evidence="1">
    <location>
        <begin position="53"/>
        <end position="226"/>
    </location>
</feature>
<sequence length="360" mass="39308">MNARRAFLVTGAAGHVGSEVVARLVERGHPVVALVHNKFDIVGNNGRPVRPAQVLRGDVRRADFGLDETTLRELAAQVSTIVHCAAVTDFGLPEQRYTDLNVAGTANALALARRWDTEFLYVGTAYVCGEFNGTFGEDQLDVGQRFGNDYERSKHRAEQLVRASGTPWAVVRPGIVSGDHRTGHSREHKHIYQVLKLIVEGKLRTLPGNYAATLALSPIGHVANTIATAAERLPDNAGRTFHAVGAKCVSLSTLSDVLAEYPSLQIADFVPPSTFSVDQLDEIERGYFEKIGSLYASYLVRRVQFDSSNTRDRLGIIPPPTGAGYVRRILDSCLRTGYLGRPGPSVADVLAELRRERSHA</sequence>
<accession>A0A4R5WWH5</accession>
<dbReference type="InterPro" id="IPR013120">
    <property type="entry name" value="FAR_NAD-bd"/>
</dbReference>
<evidence type="ECO:0000259" key="1">
    <source>
        <dbReference type="Pfam" id="PF07993"/>
    </source>
</evidence>
<name>A0A4R5WWH5_9MYCO</name>
<gene>
    <name evidence="2" type="ORF">QXL92_00095</name>
</gene>